<sequence length="70" mass="7675">MIRKTEKASNCVGFCPALIAENRYLKAISALAGYVSRKYLRTELTERDEVNQLASAVVDLIVLKEAGSVS</sequence>
<name>A0A517QL22_9PLAN</name>
<organism evidence="1 2">
    <name type="scientific">Thalassoglobus polymorphus</name>
    <dbReference type="NCBI Taxonomy" id="2527994"/>
    <lineage>
        <taxon>Bacteria</taxon>
        <taxon>Pseudomonadati</taxon>
        <taxon>Planctomycetota</taxon>
        <taxon>Planctomycetia</taxon>
        <taxon>Planctomycetales</taxon>
        <taxon>Planctomycetaceae</taxon>
        <taxon>Thalassoglobus</taxon>
    </lineage>
</organism>
<gene>
    <name evidence="1" type="ORF">Mal48_15570</name>
</gene>
<evidence type="ECO:0000313" key="2">
    <source>
        <dbReference type="Proteomes" id="UP000315724"/>
    </source>
</evidence>
<reference evidence="1 2" key="1">
    <citation type="submission" date="2019-02" db="EMBL/GenBank/DDBJ databases">
        <title>Deep-cultivation of Planctomycetes and their phenomic and genomic characterization uncovers novel biology.</title>
        <authorList>
            <person name="Wiegand S."/>
            <person name="Jogler M."/>
            <person name="Boedeker C."/>
            <person name="Pinto D."/>
            <person name="Vollmers J."/>
            <person name="Rivas-Marin E."/>
            <person name="Kohn T."/>
            <person name="Peeters S.H."/>
            <person name="Heuer A."/>
            <person name="Rast P."/>
            <person name="Oberbeckmann S."/>
            <person name="Bunk B."/>
            <person name="Jeske O."/>
            <person name="Meyerdierks A."/>
            <person name="Storesund J.E."/>
            <person name="Kallscheuer N."/>
            <person name="Luecker S."/>
            <person name="Lage O.M."/>
            <person name="Pohl T."/>
            <person name="Merkel B.J."/>
            <person name="Hornburger P."/>
            <person name="Mueller R.-W."/>
            <person name="Bruemmer F."/>
            <person name="Labrenz M."/>
            <person name="Spormann A.M."/>
            <person name="Op den Camp H."/>
            <person name="Overmann J."/>
            <person name="Amann R."/>
            <person name="Jetten M.S.M."/>
            <person name="Mascher T."/>
            <person name="Medema M.H."/>
            <person name="Devos D.P."/>
            <person name="Kaster A.-K."/>
            <person name="Ovreas L."/>
            <person name="Rohde M."/>
            <person name="Galperin M.Y."/>
            <person name="Jogler C."/>
        </authorList>
    </citation>
    <scope>NUCLEOTIDE SEQUENCE [LARGE SCALE GENOMIC DNA]</scope>
    <source>
        <strain evidence="1 2">Mal48</strain>
    </source>
</reference>
<dbReference type="RefSeq" id="WP_145197489.1">
    <property type="nucleotide sequence ID" value="NZ_CP036267.1"/>
</dbReference>
<proteinExistence type="predicted"/>
<accession>A0A517QL22</accession>
<dbReference type="KEGG" id="tpol:Mal48_15570"/>
<dbReference type="EMBL" id="CP036267">
    <property type="protein sequence ID" value="QDT32314.1"/>
    <property type="molecule type" value="Genomic_DNA"/>
</dbReference>
<evidence type="ECO:0000313" key="1">
    <source>
        <dbReference type="EMBL" id="QDT32314.1"/>
    </source>
</evidence>
<dbReference type="Proteomes" id="UP000315724">
    <property type="component" value="Chromosome"/>
</dbReference>
<dbReference type="AlphaFoldDB" id="A0A517QL22"/>
<protein>
    <submittedName>
        <fullName evidence="1">Uncharacterized protein</fullName>
    </submittedName>
</protein>
<keyword evidence="2" id="KW-1185">Reference proteome</keyword>